<organism evidence="2 3">
    <name type="scientific">Oryza sativa subsp. japonica</name>
    <name type="common">Rice</name>
    <dbReference type="NCBI Taxonomy" id="39947"/>
    <lineage>
        <taxon>Eukaryota</taxon>
        <taxon>Viridiplantae</taxon>
        <taxon>Streptophyta</taxon>
        <taxon>Embryophyta</taxon>
        <taxon>Tracheophyta</taxon>
        <taxon>Spermatophyta</taxon>
        <taxon>Magnoliopsida</taxon>
        <taxon>Liliopsida</taxon>
        <taxon>Poales</taxon>
        <taxon>Poaceae</taxon>
        <taxon>BOP clade</taxon>
        <taxon>Oryzoideae</taxon>
        <taxon>Oryzeae</taxon>
        <taxon>Oryzinae</taxon>
        <taxon>Oryza</taxon>
        <taxon>Oryza sativa</taxon>
    </lineage>
</organism>
<accession>A0A0P0XW90</accession>
<reference evidence="2 3" key="3">
    <citation type="journal article" date="2013" name="Rice">
        <title>Improvement of the Oryza sativa Nipponbare reference genome using next generation sequence and optical map data.</title>
        <authorList>
            <person name="Kawahara Y."/>
            <person name="de la Bastide M."/>
            <person name="Hamilton J.P."/>
            <person name="Kanamori H."/>
            <person name="McCombie W.R."/>
            <person name="Ouyang S."/>
            <person name="Schwartz D.C."/>
            <person name="Tanaka T."/>
            <person name="Wu J."/>
            <person name="Zhou S."/>
            <person name="Childs K.L."/>
            <person name="Davidson R.M."/>
            <person name="Lin H."/>
            <person name="Quesada-Ocampo L."/>
            <person name="Vaillancourt B."/>
            <person name="Sakai H."/>
            <person name="Lee S.S."/>
            <person name="Kim J."/>
            <person name="Numa H."/>
            <person name="Itoh T."/>
            <person name="Buell C.R."/>
            <person name="Matsumoto T."/>
        </authorList>
    </citation>
    <scope>NUCLEOTIDE SEQUENCE [LARGE SCALE GENOMIC DNA]</scope>
    <source>
        <strain evidence="3">cv. Nipponbare</strain>
    </source>
</reference>
<sequence>MVVRPALEEALQVGADAGLELRVHGHRLQRGRVGERRRRPLRRGGAIAAGVRVQPQLAPAELHLVGDRLDMLQVRAQHARPVMSTHTQHQALAAAAAVARRPGVGPREAGAEERVVRRVPRPELQREVVGLARRRQHARRVRVLQRRQRRHVRRRLPEQRILHPLAAAAAEPRHLVVLVRLRPLVRPPPHPPHRVRHRLVRQHHPQRHHRQRRVRYQPHHAASAAAAALPRRHRPPL</sequence>
<dbReference type="FunCoup" id="A0A0P0XW90">
    <property type="interactions" value="1"/>
</dbReference>
<reference evidence="3" key="1">
    <citation type="journal article" date="2005" name="Nature">
        <title>The map-based sequence of the rice genome.</title>
        <authorList>
            <consortium name="International rice genome sequencing project (IRGSP)"/>
            <person name="Matsumoto T."/>
            <person name="Wu J."/>
            <person name="Kanamori H."/>
            <person name="Katayose Y."/>
            <person name="Fujisawa M."/>
            <person name="Namiki N."/>
            <person name="Mizuno H."/>
            <person name="Yamamoto K."/>
            <person name="Antonio B.A."/>
            <person name="Baba T."/>
            <person name="Sakata K."/>
            <person name="Nagamura Y."/>
            <person name="Aoki H."/>
            <person name="Arikawa K."/>
            <person name="Arita K."/>
            <person name="Bito T."/>
            <person name="Chiden Y."/>
            <person name="Fujitsuka N."/>
            <person name="Fukunaka R."/>
            <person name="Hamada M."/>
            <person name="Harada C."/>
            <person name="Hayashi A."/>
            <person name="Hijishita S."/>
            <person name="Honda M."/>
            <person name="Hosokawa S."/>
            <person name="Ichikawa Y."/>
            <person name="Idonuma A."/>
            <person name="Iijima M."/>
            <person name="Ikeda M."/>
            <person name="Ikeno M."/>
            <person name="Ito K."/>
            <person name="Ito S."/>
            <person name="Ito T."/>
            <person name="Ito Y."/>
            <person name="Ito Y."/>
            <person name="Iwabuchi A."/>
            <person name="Kamiya K."/>
            <person name="Karasawa W."/>
            <person name="Kurita K."/>
            <person name="Katagiri S."/>
            <person name="Kikuta A."/>
            <person name="Kobayashi H."/>
            <person name="Kobayashi N."/>
            <person name="Machita K."/>
            <person name="Maehara T."/>
            <person name="Masukawa M."/>
            <person name="Mizubayashi T."/>
            <person name="Mukai Y."/>
            <person name="Nagasaki H."/>
            <person name="Nagata Y."/>
            <person name="Naito S."/>
            <person name="Nakashima M."/>
            <person name="Nakama Y."/>
            <person name="Nakamichi Y."/>
            <person name="Nakamura M."/>
            <person name="Meguro A."/>
            <person name="Negishi M."/>
            <person name="Ohta I."/>
            <person name="Ohta T."/>
            <person name="Okamoto M."/>
            <person name="Ono N."/>
            <person name="Saji S."/>
            <person name="Sakaguchi M."/>
            <person name="Sakai K."/>
            <person name="Shibata M."/>
            <person name="Shimokawa T."/>
            <person name="Song J."/>
            <person name="Takazaki Y."/>
            <person name="Terasawa K."/>
            <person name="Tsugane M."/>
            <person name="Tsuji K."/>
            <person name="Ueda S."/>
            <person name="Waki K."/>
            <person name="Yamagata H."/>
            <person name="Yamamoto M."/>
            <person name="Yamamoto S."/>
            <person name="Yamane H."/>
            <person name="Yoshiki S."/>
            <person name="Yoshihara R."/>
            <person name="Yukawa K."/>
            <person name="Zhong H."/>
            <person name="Yano M."/>
            <person name="Yuan Q."/>
            <person name="Ouyang S."/>
            <person name="Liu J."/>
            <person name="Jones K.M."/>
            <person name="Gansberger K."/>
            <person name="Moffat K."/>
            <person name="Hill J."/>
            <person name="Bera J."/>
            <person name="Fadrosh D."/>
            <person name="Jin S."/>
            <person name="Johri S."/>
            <person name="Kim M."/>
            <person name="Overton L."/>
            <person name="Reardon M."/>
            <person name="Tsitrin T."/>
            <person name="Vuong H."/>
            <person name="Weaver B."/>
            <person name="Ciecko A."/>
            <person name="Tallon L."/>
            <person name="Jackson J."/>
            <person name="Pai G."/>
            <person name="Aken S.V."/>
            <person name="Utterback T."/>
            <person name="Reidmuller S."/>
            <person name="Feldblyum T."/>
            <person name="Hsiao J."/>
            <person name="Zismann V."/>
            <person name="Iobst S."/>
            <person name="de Vazeille A.R."/>
            <person name="Buell C.R."/>
            <person name="Ying K."/>
            <person name="Li Y."/>
            <person name="Lu T."/>
            <person name="Huang Y."/>
            <person name="Zhao Q."/>
            <person name="Feng Q."/>
            <person name="Zhang L."/>
            <person name="Zhu J."/>
            <person name="Weng Q."/>
            <person name="Mu J."/>
            <person name="Lu Y."/>
            <person name="Fan D."/>
            <person name="Liu Y."/>
            <person name="Guan J."/>
            <person name="Zhang Y."/>
            <person name="Yu S."/>
            <person name="Liu X."/>
            <person name="Zhang Y."/>
            <person name="Hong G."/>
            <person name="Han B."/>
            <person name="Choisne N."/>
            <person name="Demange N."/>
            <person name="Orjeda G."/>
            <person name="Samain S."/>
            <person name="Cattolico L."/>
            <person name="Pelletier E."/>
            <person name="Couloux A."/>
            <person name="Segurens B."/>
            <person name="Wincker P."/>
            <person name="D'Hont A."/>
            <person name="Scarpelli C."/>
            <person name="Weissenbach J."/>
            <person name="Salanoubat M."/>
            <person name="Quetier F."/>
            <person name="Yu Y."/>
            <person name="Kim H.R."/>
            <person name="Rambo T."/>
            <person name="Currie J."/>
            <person name="Collura K."/>
            <person name="Luo M."/>
            <person name="Yang T."/>
            <person name="Ammiraju J.S.S."/>
            <person name="Engler F."/>
            <person name="Soderlund C."/>
            <person name="Wing R.A."/>
            <person name="Palmer L.E."/>
            <person name="de la Bastide M."/>
            <person name="Spiegel L."/>
            <person name="Nascimento L."/>
            <person name="Zutavern T."/>
            <person name="O'Shaughnessy A."/>
            <person name="Dike S."/>
            <person name="Dedhia N."/>
            <person name="Preston R."/>
            <person name="Balija V."/>
            <person name="McCombie W.R."/>
            <person name="Chow T."/>
            <person name="Chen H."/>
            <person name="Chung M."/>
            <person name="Chen C."/>
            <person name="Shaw J."/>
            <person name="Wu H."/>
            <person name="Hsiao K."/>
            <person name="Chao Y."/>
            <person name="Chu M."/>
            <person name="Cheng C."/>
            <person name="Hour A."/>
            <person name="Lee P."/>
            <person name="Lin S."/>
            <person name="Lin Y."/>
            <person name="Liou J."/>
            <person name="Liu S."/>
            <person name="Hsing Y."/>
            <person name="Raghuvanshi S."/>
            <person name="Mohanty A."/>
            <person name="Bharti A.K."/>
            <person name="Gaur A."/>
            <person name="Gupta V."/>
            <person name="Kumar D."/>
            <person name="Ravi V."/>
            <person name="Vij S."/>
            <person name="Kapur A."/>
            <person name="Khurana P."/>
            <person name="Khurana P."/>
            <person name="Khurana J.P."/>
            <person name="Tyagi A.K."/>
            <person name="Gaikwad K."/>
            <person name="Singh A."/>
            <person name="Dalal V."/>
            <person name="Srivastava S."/>
            <person name="Dixit A."/>
            <person name="Pal A.K."/>
            <person name="Ghazi I.A."/>
            <person name="Yadav M."/>
            <person name="Pandit A."/>
            <person name="Bhargava A."/>
            <person name="Sureshbabu K."/>
            <person name="Batra K."/>
            <person name="Sharma T.R."/>
            <person name="Mohapatra T."/>
            <person name="Singh N.K."/>
            <person name="Messing J."/>
            <person name="Nelson A.B."/>
            <person name="Fuks G."/>
            <person name="Kavchok S."/>
            <person name="Keizer G."/>
            <person name="Linton E."/>
            <person name="Llaca V."/>
            <person name="Song R."/>
            <person name="Tanyolac B."/>
            <person name="Young S."/>
            <person name="Ho-Il K."/>
            <person name="Hahn J.H."/>
            <person name="Sangsakoo G."/>
            <person name="Vanavichit A."/>
            <person name="de Mattos Luiz.A.T."/>
            <person name="Zimmer P.D."/>
            <person name="Malone G."/>
            <person name="Dellagostin O."/>
            <person name="de Oliveira A.C."/>
            <person name="Bevan M."/>
            <person name="Bancroft I."/>
            <person name="Minx P."/>
            <person name="Cordum H."/>
            <person name="Wilson R."/>
            <person name="Cheng Z."/>
            <person name="Jin W."/>
            <person name="Jiang J."/>
            <person name="Leong S.A."/>
            <person name="Iwama H."/>
            <person name="Gojobori T."/>
            <person name="Itoh T."/>
            <person name="Niimura Y."/>
            <person name="Fujii Y."/>
            <person name="Habara T."/>
            <person name="Sakai H."/>
            <person name="Sato Y."/>
            <person name="Wilson G."/>
            <person name="Kumar K."/>
            <person name="McCouch S."/>
            <person name="Juretic N."/>
            <person name="Hoen D."/>
            <person name="Wright S."/>
            <person name="Bruskiewich R."/>
            <person name="Bureau T."/>
            <person name="Miyao A."/>
            <person name="Hirochika H."/>
            <person name="Nishikawa T."/>
            <person name="Kadowaki K."/>
            <person name="Sugiura M."/>
            <person name="Burr B."/>
            <person name="Sasaki T."/>
        </authorList>
    </citation>
    <scope>NUCLEOTIDE SEQUENCE [LARGE SCALE GENOMIC DNA]</scope>
    <source>
        <strain evidence="3">cv. Nipponbare</strain>
    </source>
</reference>
<protein>
    <submittedName>
        <fullName evidence="2">Os10g0519400 protein</fullName>
    </submittedName>
</protein>
<dbReference type="InParanoid" id="A0A0P0XW90"/>
<reference evidence="2 3" key="2">
    <citation type="journal article" date="2013" name="Plant Cell Physiol.">
        <title>Rice Annotation Project Database (RAP-DB): an integrative and interactive database for rice genomics.</title>
        <authorList>
            <person name="Sakai H."/>
            <person name="Lee S.S."/>
            <person name="Tanaka T."/>
            <person name="Numa H."/>
            <person name="Kim J."/>
            <person name="Kawahara Y."/>
            <person name="Wakimoto H."/>
            <person name="Yang C.C."/>
            <person name="Iwamoto M."/>
            <person name="Abe T."/>
            <person name="Yamada Y."/>
            <person name="Muto A."/>
            <person name="Inokuchi H."/>
            <person name="Ikemura T."/>
            <person name="Matsumoto T."/>
            <person name="Sasaki T."/>
            <person name="Itoh T."/>
        </authorList>
    </citation>
    <scope>NUCLEOTIDE SEQUENCE [LARGE SCALE GENOMIC DNA]</scope>
    <source>
        <strain evidence="3">cv. Nipponbare</strain>
    </source>
</reference>
<evidence type="ECO:0000313" key="2">
    <source>
        <dbReference type="EMBL" id="BAT11684.1"/>
    </source>
</evidence>
<feature type="compositionally biased region" description="Basic residues" evidence="1">
    <location>
        <begin position="191"/>
        <end position="218"/>
    </location>
</feature>
<name>A0A0P0XW90_ORYSJ</name>
<evidence type="ECO:0000313" key="3">
    <source>
        <dbReference type="Proteomes" id="UP000059680"/>
    </source>
</evidence>
<dbReference type="EMBL" id="AP014966">
    <property type="protein sequence ID" value="BAT11684.1"/>
    <property type="molecule type" value="Genomic_DNA"/>
</dbReference>
<proteinExistence type="predicted"/>
<dbReference type="AlphaFoldDB" id="A0A0P0XW90"/>
<dbReference type="PaxDb" id="39947-A0A0P0XW90"/>
<keyword evidence="3" id="KW-1185">Reference proteome</keyword>
<feature type="non-terminal residue" evidence="2">
    <location>
        <position position="237"/>
    </location>
</feature>
<dbReference type="Proteomes" id="UP000059680">
    <property type="component" value="Chromosome 10"/>
</dbReference>
<evidence type="ECO:0000256" key="1">
    <source>
        <dbReference type="SAM" id="MobiDB-lite"/>
    </source>
</evidence>
<gene>
    <name evidence="2" type="ordered locus">Os10g0519400</name>
    <name evidence="2" type="ORF">OSNPB_100519400</name>
</gene>
<feature type="compositionally biased region" description="Low complexity" evidence="1">
    <location>
        <begin position="219"/>
        <end position="229"/>
    </location>
</feature>
<feature type="region of interest" description="Disordered" evidence="1">
    <location>
        <begin position="188"/>
        <end position="237"/>
    </location>
</feature>